<keyword evidence="3" id="KW-1185">Reference proteome</keyword>
<evidence type="ECO:0000256" key="1">
    <source>
        <dbReference type="SAM" id="Phobius"/>
    </source>
</evidence>
<dbReference type="AlphaFoldDB" id="E0DG29"/>
<accession>E0DG29</accession>
<sequence length="42" mass="4631">MWDSGVAFAAVMLGHVRSTVTGVYGVKNVRHSSRILHHKVKV</sequence>
<evidence type="ECO:0000313" key="3">
    <source>
        <dbReference type="Proteomes" id="UP000004218"/>
    </source>
</evidence>
<protein>
    <submittedName>
        <fullName evidence="2">Uncharacterized protein</fullName>
    </submittedName>
</protein>
<dbReference type="EMBL" id="ACSH02000005">
    <property type="protein sequence ID" value="EFM48411.1"/>
    <property type="molecule type" value="Genomic_DNA"/>
</dbReference>
<keyword evidence="1" id="KW-1133">Transmembrane helix</keyword>
<name>E0DG29_9CORY</name>
<gene>
    <name evidence="2" type="ORF">HMPREF0299_6822</name>
</gene>
<proteinExistence type="predicted"/>
<comment type="caution">
    <text evidence="2">The sequence shown here is derived from an EMBL/GenBank/DDBJ whole genome shotgun (WGS) entry which is preliminary data.</text>
</comment>
<reference evidence="2" key="1">
    <citation type="submission" date="2010-08" db="EMBL/GenBank/DDBJ databases">
        <authorList>
            <person name="Harkins D.M."/>
            <person name="Madupu R."/>
            <person name="Durkin A.S."/>
            <person name="Torralba M."/>
            <person name="Methe B."/>
            <person name="Sutton G.G."/>
            <person name="Nelson K.E."/>
        </authorList>
    </citation>
    <scope>NUCLEOTIDE SEQUENCE [LARGE SCALE GENOMIC DNA]</scope>
    <source>
        <strain evidence="2">ATCC 14266</strain>
    </source>
</reference>
<keyword evidence="1" id="KW-0812">Transmembrane</keyword>
<keyword evidence="1" id="KW-0472">Membrane</keyword>
<organism evidence="2 3">
    <name type="scientific">Corynebacterium matruchotii ATCC 14266</name>
    <dbReference type="NCBI Taxonomy" id="553207"/>
    <lineage>
        <taxon>Bacteria</taxon>
        <taxon>Bacillati</taxon>
        <taxon>Actinomycetota</taxon>
        <taxon>Actinomycetes</taxon>
        <taxon>Mycobacteriales</taxon>
        <taxon>Corynebacteriaceae</taxon>
        <taxon>Corynebacterium</taxon>
    </lineage>
</organism>
<evidence type="ECO:0000313" key="2">
    <source>
        <dbReference type="EMBL" id="EFM48411.1"/>
    </source>
</evidence>
<dbReference type="Proteomes" id="UP000004218">
    <property type="component" value="Unassembled WGS sequence"/>
</dbReference>
<feature type="transmembrane region" description="Helical" evidence="1">
    <location>
        <begin position="6"/>
        <end position="26"/>
    </location>
</feature>